<dbReference type="EMBL" id="UGUS01000002">
    <property type="protein sequence ID" value="SUD28433.1"/>
    <property type="molecule type" value="Genomic_DNA"/>
</dbReference>
<protein>
    <submittedName>
        <fullName evidence="3">Metallo-beta-lactamase domain-containing protein</fullName>
    </submittedName>
</protein>
<evidence type="ECO:0000259" key="2">
    <source>
        <dbReference type="SMART" id="SM00849"/>
    </source>
</evidence>
<dbReference type="Gene3D" id="3.60.15.10">
    <property type="entry name" value="Ribonuclease Z/Hydroxyacylglutathione hydrolase-like"/>
    <property type="match status" value="1"/>
</dbReference>
<dbReference type="GO" id="GO:0006749">
    <property type="term" value="P:glutathione metabolic process"/>
    <property type="evidence" value="ECO:0007669"/>
    <property type="project" value="InterPro"/>
</dbReference>
<gene>
    <name evidence="3" type="ORF">NCTC10392_00826</name>
</gene>
<dbReference type="InterPro" id="IPR044528">
    <property type="entry name" value="POD-like_MBL-fold"/>
</dbReference>
<feature type="domain" description="Metallo-beta-lactamase" evidence="2">
    <location>
        <begin position="14"/>
        <end position="205"/>
    </location>
</feature>
<dbReference type="SMART" id="SM00849">
    <property type="entry name" value="Lactamase_B"/>
    <property type="match status" value="1"/>
</dbReference>
<name>A0A379I7D8_PSEFL</name>
<reference evidence="3 4" key="1">
    <citation type="submission" date="2018-06" db="EMBL/GenBank/DDBJ databases">
        <authorList>
            <consortium name="Pathogen Informatics"/>
            <person name="Doyle S."/>
        </authorList>
    </citation>
    <scope>NUCLEOTIDE SEQUENCE [LARGE SCALE GENOMIC DNA]</scope>
    <source>
        <strain evidence="3 4">NCTC10392</strain>
    </source>
</reference>
<dbReference type="Proteomes" id="UP000255125">
    <property type="component" value="Unassembled WGS sequence"/>
</dbReference>
<evidence type="ECO:0000256" key="1">
    <source>
        <dbReference type="ARBA" id="ARBA00022723"/>
    </source>
</evidence>
<dbReference type="PANTHER" id="PTHR43084:SF1">
    <property type="entry name" value="PERSULFIDE DIOXYGENASE ETHE1, MITOCHONDRIAL"/>
    <property type="match status" value="1"/>
</dbReference>
<organism evidence="3 4">
    <name type="scientific">Pseudomonas fluorescens</name>
    <dbReference type="NCBI Taxonomy" id="294"/>
    <lineage>
        <taxon>Bacteria</taxon>
        <taxon>Pseudomonadati</taxon>
        <taxon>Pseudomonadota</taxon>
        <taxon>Gammaproteobacteria</taxon>
        <taxon>Pseudomonadales</taxon>
        <taxon>Pseudomonadaceae</taxon>
        <taxon>Pseudomonas</taxon>
    </lineage>
</organism>
<dbReference type="Pfam" id="PF00753">
    <property type="entry name" value="Lactamase_B"/>
    <property type="match status" value="1"/>
</dbReference>
<dbReference type="GO" id="GO:0070813">
    <property type="term" value="P:hydrogen sulfide metabolic process"/>
    <property type="evidence" value="ECO:0007669"/>
    <property type="project" value="TreeGrafter"/>
</dbReference>
<dbReference type="InterPro" id="IPR001279">
    <property type="entry name" value="Metallo-B-lactamas"/>
</dbReference>
<sequence>MQPHVESFFDAQTSTFSHVLHAGPGTPCAIIDSVLGYDPKSARTDTRAADGILAYVQQQRLVVHWLLETHAHADHLSAAAYLRQRLGGRIGASEAIRNVQKVFMGIYNLPADYCAEHGQFDHLFQADEAFTIGELRARALHVPGHTPADLAFQIEERLVFVGDTLFPPDVGTARCDFPGGCAAQLYRSIRRLLALPGETRLFMCHDYPPSGRKPIAECSVAEQRAANIHMHDGVGEGDFVAMRNQRDAQLDMPNLLLPSIQVNIRAGVLPEPEGNGVRYLKMPLDVL</sequence>
<dbReference type="AlphaFoldDB" id="A0A379I7D8"/>
<dbReference type="SUPFAM" id="SSF56281">
    <property type="entry name" value="Metallo-hydrolase/oxidoreductase"/>
    <property type="match status" value="1"/>
</dbReference>
<dbReference type="GO" id="GO:0046872">
    <property type="term" value="F:metal ion binding"/>
    <property type="evidence" value="ECO:0007669"/>
    <property type="project" value="UniProtKB-KW"/>
</dbReference>
<dbReference type="CDD" id="cd07724">
    <property type="entry name" value="POD-like_MBL-fold"/>
    <property type="match status" value="1"/>
</dbReference>
<evidence type="ECO:0000313" key="4">
    <source>
        <dbReference type="Proteomes" id="UP000255125"/>
    </source>
</evidence>
<dbReference type="InterPro" id="IPR036866">
    <property type="entry name" value="RibonucZ/Hydroxyglut_hydro"/>
</dbReference>
<dbReference type="RefSeq" id="WP_023109123.1">
    <property type="nucleotide sequence ID" value="NZ_UGUS01000002.1"/>
</dbReference>
<dbReference type="InterPro" id="IPR051682">
    <property type="entry name" value="Mito_Persulfide_Diox"/>
</dbReference>
<dbReference type="OrthoDB" id="9784009at2"/>
<dbReference type="PANTHER" id="PTHR43084">
    <property type="entry name" value="PERSULFIDE DIOXYGENASE ETHE1"/>
    <property type="match status" value="1"/>
</dbReference>
<evidence type="ECO:0000313" key="3">
    <source>
        <dbReference type="EMBL" id="SUD28433.1"/>
    </source>
</evidence>
<keyword evidence="1" id="KW-0479">Metal-binding</keyword>
<accession>A0A379I7D8</accession>
<dbReference type="GO" id="GO:0050313">
    <property type="term" value="F:sulfur dioxygenase activity"/>
    <property type="evidence" value="ECO:0007669"/>
    <property type="project" value="InterPro"/>
</dbReference>
<proteinExistence type="predicted"/>